<organism evidence="2 3">
    <name type="scientific">Durusdinium trenchii</name>
    <dbReference type="NCBI Taxonomy" id="1381693"/>
    <lineage>
        <taxon>Eukaryota</taxon>
        <taxon>Sar</taxon>
        <taxon>Alveolata</taxon>
        <taxon>Dinophyceae</taxon>
        <taxon>Suessiales</taxon>
        <taxon>Symbiodiniaceae</taxon>
        <taxon>Durusdinium</taxon>
    </lineage>
</organism>
<comment type="caution">
    <text evidence="2">The sequence shown here is derived from an EMBL/GenBank/DDBJ whole genome shotgun (WGS) entry which is preliminary data.</text>
</comment>
<keyword evidence="3" id="KW-1185">Reference proteome</keyword>
<dbReference type="Proteomes" id="UP001642484">
    <property type="component" value="Unassembled WGS sequence"/>
</dbReference>
<reference evidence="2 3" key="1">
    <citation type="submission" date="2024-02" db="EMBL/GenBank/DDBJ databases">
        <authorList>
            <person name="Chen Y."/>
            <person name="Shah S."/>
            <person name="Dougan E. K."/>
            <person name="Thang M."/>
            <person name="Chan C."/>
        </authorList>
    </citation>
    <scope>NUCLEOTIDE SEQUENCE [LARGE SCALE GENOMIC DNA]</scope>
</reference>
<sequence>MMEAWVACDWELVPTGLKALGNDIEAPVGQVEKGVQVSGYFPGVTVDHVAHCYMNFNDRAGWDRQMDGFKVLQHGEGNDLMHTVLHSPPLSDRDFLVWHIVLRHTNGKGLMFYSRSADDSFYPPGRAVRAMQYIGAHQLIQDSGCSGVTFTTITAVEPYIPFLPRWVMSLLLPSEFKRWRSSVLRRCSELRGQRVPCTGLFTLDTPEVKPVLMDVYSTYRRCTLRSKRLAGSYWALTGSCLPLMECYSHDSQKMKMYNQSLCVELPWLDAVEISATRGFLATYIQETLLFGRPALQQLGTGQIAHQGQQKVRSQAFYVGQPELWILVLEHRLSSITGTWSGQDLIGFLRQEQLDTGYSHPIEHVAHGLPKEVKTWFGGAKDRRLQVRLFELLQAAGVTLDQECSRCAEFNLTGEAARLRRIGLELDVTLFYSNLWFLWSDISTWFLPNKEVTFELQVKAREPVEGVRTIRTIGPAQSFFQDEEYHNQTARVTRRSFGIRLLFHQRGVIGKWDSMSLAFFLLQSCTFLGVAWTLTELLCTFIPVLCDLWGWPPPAWFESLQRAQRDKID</sequence>
<dbReference type="EMBL" id="CAXAMN010018846">
    <property type="protein sequence ID" value="CAK9053138.1"/>
    <property type="molecule type" value="Genomic_DNA"/>
</dbReference>
<protein>
    <recommendedName>
        <fullName evidence="1">START domain-containing protein</fullName>
    </recommendedName>
</protein>
<accession>A0ABP0MPK6</accession>
<dbReference type="InterPro" id="IPR023393">
    <property type="entry name" value="START-like_dom_sf"/>
</dbReference>
<proteinExistence type="predicted"/>
<evidence type="ECO:0000313" key="3">
    <source>
        <dbReference type="Proteomes" id="UP001642484"/>
    </source>
</evidence>
<feature type="domain" description="START" evidence="1">
    <location>
        <begin position="10"/>
        <end position="192"/>
    </location>
</feature>
<dbReference type="SUPFAM" id="SSF55961">
    <property type="entry name" value="Bet v1-like"/>
    <property type="match status" value="1"/>
</dbReference>
<name>A0ABP0MPK6_9DINO</name>
<dbReference type="InterPro" id="IPR002913">
    <property type="entry name" value="START_lipid-bd_dom"/>
</dbReference>
<dbReference type="Gene3D" id="3.30.530.20">
    <property type="match status" value="1"/>
</dbReference>
<dbReference type="PROSITE" id="PS50848">
    <property type="entry name" value="START"/>
    <property type="match status" value="1"/>
</dbReference>
<evidence type="ECO:0000259" key="1">
    <source>
        <dbReference type="PROSITE" id="PS50848"/>
    </source>
</evidence>
<gene>
    <name evidence="2" type="ORF">CCMP2556_LOCUS26722</name>
</gene>
<evidence type="ECO:0000313" key="2">
    <source>
        <dbReference type="EMBL" id="CAK9053138.1"/>
    </source>
</evidence>